<dbReference type="EMBL" id="JAROYP010000007">
    <property type="protein sequence ID" value="MDH5162075.1"/>
    <property type="molecule type" value="Genomic_DNA"/>
</dbReference>
<evidence type="ECO:0008006" key="4">
    <source>
        <dbReference type="Google" id="ProtNLM"/>
    </source>
</evidence>
<feature type="transmembrane region" description="Helical" evidence="1">
    <location>
        <begin position="6"/>
        <end position="26"/>
    </location>
</feature>
<comment type="caution">
    <text evidence="2">The sequence shown here is derived from an EMBL/GenBank/DDBJ whole genome shotgun (WGS) entry which is preliminary data.</text>
</comment>
<keyword evidence="1" id="KW-1133">Transmembrane helix</keyword>
<reference evidence="2" key="1">
    <citation type="submission" date="2023-03" db="EMBL/GenBank/DDBJ databases">
        <title>Bacterial isolates from washroom surfaces on a university campus.</title>
        <authorList>
            <person name="Holman D.B."/>
            <person name="Gzyl K.E."/>
            <person name="Taheri A.E."/>
        </authorList>
    </citation>
    <scope>NUCLEOTIDE SEQUENCE</scope>
    <source>
        <strain evidence="2">RD03</strain>
    </source>
</reference>
<dbReference type="Proteomes" id="UP001159179">
    <property type="component" value="Unassembled WGS sequence"/>
</dbReference>
<name>A0AAW6SXB8_9BACI</name>
<dbReference type="RefSeq" id="WP_280617096.1">
    <property type="nucleotide sequence ID" value="NZ_JAROYP010000007.1"/>
</dbReference>
<organism evidence="2 3">
    <name type="scientific">Heyndrickxia oleronia</name>
    <dbReference type="NCBI Taxonomy" id="38875"/>
    <lineage>
        <taxon>Bacteria</taxon>
        <taxon>Bacillati</taxon>
        <taxon>Bacillota</taxon>
        <taxon>Bacilli</taxon>
        <taxon>Bacillales</taxon>
        <taxon>Bacillaceae</taxon>
        <taxon>Heyndrickxia</taxon>
    </lineage>
</organism>
<gene>
    <name evidence="2" type="ORF">P5X88_14085</name>
</gene>
<evidence type="ECO:0000256" key="1">
    <source>
        <dbReference type="SAM" id="Phobius"/>
    </source>
</evidence>
<keyword evidence="1" id="KW-0812">Transmembrane</keyword>
<proteinExistence type="predicted"/>
<dbReference type="AlphaFoldDB" id="A0AAW6SXB8"/>
<sequence>MGHINGLLFGILPILLIYGFIAYFLINVLMFMRKKNHNDQLIVQKLEEISKKLDSKD</sequence>
<protein>
    <recommendedName>
        <fullName evidence="4">DUF4083 domain-containing protein</fullName>
    </recommendedName>
</protein>
<evidence type="ECO:0000313" key="3">
    <source>
        <dbReference type="Proteomes" id="UP001159179"/>
    </source>
</evidence>
<keyword evidence="1" id="KW-0472">Membrane</keyword>
<accession>A0AAW6SXB8</accession>
<evidence type="ECO:0000313" key="2">
    <source>
        <dbReference type="EMBL" id="MDH5162075.1"/>
    </source>
</evidence>